<evidence type="ECO:0000256" key="6">
    <source>
        <dbReference type="ARBA" id="ARBA00022723"/>
    </source>
</evidence>
<dbReference type="Gene3D" id="3.30.200.20">
    <property type="entry name" value="Phosphorylase Kinase, domain 1"/>
    <property type="match status" value="1"/>
</dbReference>
<gene>
    <name evidence="20" type="primary">LOC107558824</name>
</gene>
<dbReference type="PROSITE" id="PS51285">
    <property type="entry name" value="AGC_KINASE_CTER"/>
    <property type="match status" value="1"/>
</dbReference>
<dbReference type="FunFam" id="3.30.60.20:FF:000012">
    <property type="entry name" value="Protein kinase C"/>
    <property type="match status" value="1"/>
</dbReference>
<dbReference type="SUPFAM" id="SSF54277">
    <property type="entry name" value="CAD &amp; PB1 domains"/>
    <property type="match status" value="1"/>
</dbReference>
<dbReference type="FunFam" id="1.10.510.10:FF:000048">
    <property type="entry name" value="Protein kinase C"/>
    <property type="match status" value="1"/>
</dbReference>
<evidence type="ECO:0000256" key="2">
    <source>
        <dbReference type="ARBA" id="ARBA00012429"/>
    </source>
</evidence>
<dbReference type="Gene3D" id="3.30.60.20">
    <property type="match status" value="1"/>
</dbReference>
<dbReference type="FunFam" id="3.30.200.20:FF:000070">
    <property type="entry name" value="Protein kinase C"/>
    <property type="match status" value="1"/>
</dbReference>
<dbReference type="PROSITE" id="PS51745">
    <property type="entry name" value="PB1"/>
    <property type="match status" value="1"/>
</dbReference>
<dbReference type="InterPro" id="IPR017441">
    <property type="entry name" value="Protein_kinase_ATP_BS"/>
</dbReference>
<dbReference type="PROSITE" id="PS00108">
    <property type="entry name" value="PROTEIN_KINASE_ST"/>
    <property type="match status" value="1"/>
</dbReference>
<keyword evidence="21" id="KW-1185">Reference proteome</keyword>
<dbReference type="AlphaFoldDB" id="A0A672KE63"/>
<evidence type="ECO:0000313" key="21">
    <source>
        <dbReference type="Proteomes" id="UP000472262"/>
    </source>
</evidence>
<dbReference type="InterPro" id="IPR053793">
    <property type="entry name" value="PB1-like"/>
</dbReference>
<dbReference type="Proteomes" id="UP000472262">
    <property type="component" value="Unassembled WGS sequence"/>
</dbReference>
<name>A0A672KE63_SINGR</name>
<keyword evidence="3 15" id="KW-0723">Serine/threonine-protein kinase</keyword>
<dbReference type="Pfam" id="PF00130">
    <property type="entry name" value="C1_1"/>
    <property type="match status" value="1"/>
</dbReference>
<evidence type="ECO:0000259" key="17">
    <source>
        <dbReference type="PROSITE" id="PS50081"/>
    </source>
</evidence>
<dbReference type="InterPro" id="IPR000719">
    <property type="entry name" value="Prot_kinase_dom"/>
</dbReference>
<reference evidence="20" key="1">
    <citation type="submission" date="2025-08" db="UniProtKB">
        <authorList>
            <consortium name="Ensembl"/>
        </authorList>
    </citation>
    <scope>IDENTIFICATION</scope>
</reference>
<evidence type="ECO:0000256" key="10">
    <source>
        <dbReference type="ARBA" id="ARBA00022833"/>
    </source>
</evidence>
<keyword evidence="10" id="KW-0862">Zinc</keyword>
<comment type="catalytic activity">
    <reaction evidence="12">
        <text>L-threonyl-[protein] + ATP = O-phospho-L-threonyl-[protein] + ADP + H(+)</text>
        <dbReference type="Rhea" id="RHEA:46608"/>
        <dbReference type="Rhea" id="RHEA-COMP:11060"/>
        <dbReference type="Rhea" id="RHEA-COMP:11605"/>
        <dbReference type="ChEBI" id="CHEBI:15378"/>
        <dbReference type="ChEBI" id="CHEBI:30013"/>
        <dbReference type="ChEBI" id="CHEBI:30616"/>
        <dbReference type="ChEBI" id="CHEBI:61977"/>
        <dbReference type="ChEBI" id="CHEBI:456216"/>
        <dbReference type="EC" id="2.7.11.13"/>
    </reaction>
</comment>
<dbReference type="GO" id="GO:0008270">
    <property type="term" value="F:zinc ion binding"/>
    <property type="evidence" value="ECO:0007669"/>
    <property type="project" value="UniProtKB-KW"/>
</dbReference>
<reference evidence="20" key="2">
    <citation type="submission" date="2025-09" db="UniProtKB">
        <authorList>
            <consortium name="Ensembl"/>
        </authorList>
    </citation>
    <scope>IDENTIFICATION</scope>
</reference>
<evidence type="ECO:0000256" key="12">
    <source>
        <dbReference type="ARBA" id="ARBA00047272"/>
    </source>
</evidence>
<evidence type="ECO:0000256" key="8">
    <source>
        <dbReference type="ARBA" id="ARBA00022771"/>
    </source>
</evidence>
<dbReference type="Pfam" id="PF00069">
    <property type="entry name" value="Pkinase"/>
    <property type="match status" value="1"/>
</dbReference>
<dbReference type="InterPro" id="IPR000961">
    <property type="entry name" value="AGC-kinase_C"/>
</dbReference>
<dbReference type="FunFam" id="3.10.20.90:FF:000071">
    <property type="entry name" value="Protein kinase C"/>
    <property type="match status" value="1"/>
</dbReference>
<dbReference type="SUPFAM" id="SSF57889">
    <property type="entry name" value="Cysteine-rich domain"/>
    <property type="match status" value="1"/>
</dbReference>
<dbReference type="PRINTS" id="PR00008">
    <property type="entry name" value="DAGPEDOMAIN"/>
</dbReference>
<dbReference type="InterPro" id="IPR008271">
    <property type="entry name" value="Ser/Thr_kinase_AS"/>
</dbReference>
<evidence type="ECO:0000259" key="19">
    <source>
        <dbReference type="PROSITE" id="PS51745"/>
    </source>
</evidence>
<accession>A0A672KE63</accession>
<evidence type="ECO:0000256" key="4">
    <source>
        <dbReference type="ARBA" id="ARBA00022553"/>
    </source>
</evidence>
<dbReference type="Pfam" id="PF00433">
    <property type="entry name" value="Pkinase_C"/>
    <property type="match status" value="1"/>
</dbReference>
<evidence type="ECO:0000256" key="14">
    <source>
        <dbReference type="PROSITE-ProRule" id="PRU10141"/>
    </source>
</evidence>
<dbReference type="PANTHER" id="PTHR24351">
    <property type="entry name" value="RIBOSOMAL PROTEIN S6 KINASE"/>
    <property type="match status" value="1"/>
</dbReference>
<feature type="binding site" evidence="14">
    <location>
        <position position="197"/>
    </location>
    <ligand>
        <name>ATP</name>
        <dbReference type="ChEBI" id="CHEBI:30616"/>
    </ligand>
</feature>
<evidence type="ECO:0000256" key="5">
    <source>
        <dbReference type="ARBA" id="ARBA00022679"/>
    </source>
</evidence>
<dbReference type="SMART" id="SM00109">
    <property type="entry name" value="C1"/>
    <property type="match status" value="1"/>
</dbReference>
<evidence type="ECO:0000313" key="20">
    <source>
        <dbReference type="Ensembl" id="ENSSGRP00000007958.1"/>
    </source>
</evidence>
<dbReference type="InterPro" id="IPR011009">
    <property type="entry name" value="Kinase-like_dom_sf"/>
</dbReference>
<dbReference type="EC" id="2.7.11.13" evidence="2"/>
<feature type="domain" description="Phorbol-ester/DAG-type" evidence="17">
    <location>
        <begin position="73"/>
        <end position="123"/>
    </location>
</feature>
<keyword evidence="8" id="KW-0863">Zinc-finger</keyword>
<evidence type="ECO:0000259" key="16">
    <source>
        <dbReference type="PROSITE" id="PS50011"/>
    </source>
</evidence>
<evidence type="ECO:0000256" key="3">
    <source>
        <dbReference type="ARBA" id="ARBA00022527"/>
    </source>
</evidence>
<dbReference type="CDD" id="cd20794">
    <property type="entry name" value="C1_aPKC"/>
    <property type="match status" value="1"/>
</dbReference>
<dbReference type="InterPro" id="IPR002219">
    <property type="entry name" value="PKC_DAG/PE"/>
</dbReference>
<feature type="domain" description="AGC-kinase C-terminal" evidence="18">
    <location>
        <begin position="421"/>
        <end position="492"/>
    </location>
</feature>
<organism evidence="20 21">
    <name type="scientific">Sinocyclocheilus grahami</name>
    <name type="common">Dianchi golden-line fish</name>
    <name type="synonym">Barbus grahami</name>
    <dbReference type="NCBI Taxonomy" id="75366"/>
    <lineage>
        <taxon>Eukaryota</taxon>
        <taxon>Metazoa</taxon>
        <taxon>Chordata</taxon>
        <taxon>Craniata</taxon>
        <taxon>Vertebrata</taxon>
        <taxon>Euteleostomi</taxon>
        <taxon>Actinopterygii</taxon>
        <taxon>Neopterygii</taxon>
        <taxon>Teleostei</taxon>
        <taxon>Ostariophysi</taxon>
        <taxon>Cypriniformes</taxon>
        <taxon>Cyprinidae</taxon>
        <taxon>Cyprininae</taxon>
        <taxon>Sinocyclocheilus</taxon>
    </lineage>
</organism>
<dbReference type="SUPFAM" id="SSF56112">
    <property type="entry name" value="Protein kinase-like (PK-like)"/>
    <property type="match status" value="1"/>
</dbReference>
<evidence type="ECO:0000259" key="18">
    <source>
        <dbReference type="PROSITE" id="PS51285"/>
    </source>
</evidence>
<keyword evidence="5" id="KW-0808">Transferase</keyword>
<evidence type="ECO:0000256" key="1">
    <source>
        <dbReference type="ARBA" id="ARBA00005490"/>
    </source>
</evidence>
<evidence type="ECO:0000256" key="13">
    <source>
        <dbReference type="ARBA" id="ARBA00047470"/>
    </source>
</evidence>
<dbReference type="PROSITE" id="PS50011">
    <property type="entry name" value="PROTEIN_KINASE_DOM"/>
    <property type="match status" value="1"/>
</dbReference>
<dbReference type="Ensembl" id="ENSSGRT00000008684.1">
    <property type="protein sequence ID" value="ENSSGRP00000007958.1"/>
    <property type="gene ID" value="ENSSGRG00000002823.1"/>
</dbReference>
<keyword evidence="6" id="KW-0479">Metal-binding</keyword>
<dbReference type="GO" id="GO:0005524">
    <property type="term" value="F:ATP binding"/>
    <property type="evidence" value="ECO:0007669"/>
    <property type="project" value="UniProtKB-UniRule"/>
</dbReference>
<keyword evidence="9" id="KW-0418">Kinase</keyword>
<keyword evidence="4" id="KW-0597">Phosphoprotein</keyword>
<evidence type="ECO:0000256" key="15">
    <source>
        <dbReference type="RuleBase" id="RU000304"/>
    </source>
</evidence>
<dbReference type="PROSITE" id="PS00107">
    <property type="entry name" value="PROTEIN_KINASE_ATP"/>
    <property type="match status" value="1"/>
</dbReference>
<feature type="domain" description="Protein kinase" evidence="16">
    <location>
        <begin position="164"/>
        <end position="420"/>
    </location>
</feature>
<proteinExistence type="inferred from homology"/>
<feature type="domain" description="PB1" evidence="19">
    <location>
        <begin position="1"/>
        <end position="41"/>
    </location>
</feature>
<dbReference type="PROSITE" id="PS00479">
    <property type="entry name" value="ZF_DAG_PE_1"/>
    <property type="match status" value="1"/>
</dbReference>
<sequence length="494" mass="56208">MKWIDEEGDPCTVSSQLELEEALRLYELNKDSELIIHVFPCVPEKPGMPCPGEDKSIYRRGARRWRKLYYANGHAFQAKRFNRRAHCAICTDRIWGLGRQGYKCINCKLLVHKKCHKLVIVECGRQVIQQIKDVGGLIFSLSIPQAVGSRDSGKAVSSLGLTDFDLLRVIGRGSYAKVLLVRLKKTERIYAMKVVKKELVNDDEDIDWVQTEKHVFEQASNHPFLVGLHSCFQTERTETQMISLTVSLILSAGRFYSAEISLALNYLHERGIIYRDLKLDNVLLESEGHIKLTDYGMCKEGLRPGDTTSTFCGTPNYIAPEILRGEDYGFSVDWWALGVLMFEMMAGRSPFDIVGSSDNPDQNTEDYLFQVILEKQIRIPRSLSVKAASVLKGFLNKEPKERLGCHPQTGFADIMAHPFFRNVDWDLMEQKQVVPPFKPNISGEFGLDNFDDQFTNEPIQLTPDDDDAVKKIDQSEFEGFEYINPLLMSAEECV</sequence>
<comment type="catalytic activity">
    <reaction evidence="13">
        <text>L-seryl-[protein] + ATP = O-phospho-L-seryl-[protein] + ADP + H(+)</text>
        <dbReference type="Rhea" id="RHEA:17989"/>
        <dbReference type="Rhea" id="RHEA-COMP:9863"/>
        <dbReference type="Rhea" id="RHEA-COMP:11604"/>
        <dbReference type="ChEBI" id="CHEBI:15378"/>
        <dbReference type="ChEBI" id="CHEBI:29999"/>
        <dbReference type="ChEBI" id="CHEBI:30616"/>
        <dbReference type="ChEBI" id="CHEBI:83421"/>
        <dbReference type="ChEBI" id="CHEBI:456216"/>
        <dbReference type="EC" id="2.7.11.13"/>
    </reaction>
</comment>
<comment type="similarity">
    <text evidence="1">Belongs to the protein kinase superfamily. AGC Ser/Thr protein kinase family. PKC subfamily.</text>
</comment>
<dbReference type="SMART" id="SM00220">
    <property type="entry name" value="S_TKc"/>
    <property type="match status" value="1"/>
</dbReference>
<dbReference type="SMART" id="SM00133">
    <property type="entry name" value="S_TK_X"/>
    <property type="match status" value="1"/>
</dbReference>
<evidence type="ECO:0000256" key="9">
    <source>
        <dbReference type="ARBA" id="ARBA00022777"/>
    </source>
</evidence>
<keyword evidence="7 14" id="KW-0547">Nucleotide-binding</keyword>
<dbReference type="Gene3D" id="3.10.20.90">
    <property type="entry name" value="Phosphatidylinositol 3-kinase Catalytic Subunit, Chain A, domain 1"/>
    <property type="match status" value="1"/>
</dbReference>
<dbReference type="InterPro" id="IPR046349">
    <property type="entry name" value="C1-like_sf"/>
</dbReference>
<dbReference type="GO" id="GO:0004697">
    <property type="term" value="F:diacylglycerol-dependent serine/threonine kinase activity"/>
    <property type="evidence" value="ECO:0007669"/>
    <property type="project" value="UniProtKB-EC"/>
</dbReference>
<dbReference type="InterPro" id="IPR020454">
    <property type="entry name" value="DAG/PE-bd"/>
</dbReference>
<dbReference type="PROSITE" id="PS50081">
    <property type="entry name" value="ZF_DAG_PE_2"/>
    <property type="match status" value="1"/>
</dbReference>
<keyword evidence="11 14" id="KW-0067">ATP-binding</keyword>
<dbReference type="InterPro" id="IPR017892">
    <property type="entry name" value="Pkinase_C"/>
</dbReference>
<protein>
    <recommendedName>
        <fullName evidence="2">protein kinase C</fullName>
        <ecNumber evidence="2">2.7.11.13</ecNumber>
    </recommendedName>
</protein>
<dbReference type="Gene3D" id="1.10.510.10">
    <property type="entry name" value="Transferase(Phosphotransferase) domain 1"/>
    <property type="match status" value="1"/>
</dbReference>
<evidence type="ECO:0000256" key="7">
    <source>
        <dbReference type="ARBA" id="ARBA00022741"/>
    </source>
</evidence>
<evidence type="ECO:0000256" key="11">
    <source>
        <dbReference type="ARBA" id="ARBA00022840"/>
    </source>
</evidence>